<keyword evidence="9 10" id="KW-0998">Cell outer membrane</keyword>
<keyword evidence="5" id="KW-0732">Signal</keyword>
<dbReference type="OrthoDB" id="9764669at2"/>
<dbReference type="EMBL" id="SMJU01000003">
    <property type="protein sequence ID" value="TDB67576.1"/>
    <property type="molecule type" value="Genomic_DNA"/>
</dbReference>
<dbReference type="Pfam" id="PF07715">
    <property type="entry name" value="Plug"/>
    <property type="match status" value="1"/>
</dbReference>
<evidence type="ECO:0000313" key="14">
    <source>
        <dbReference type="EMBL" id="TDB67576.1"/>
    </source>
</evidence>
<evidence type="ECO:0000256" key="5">
    <source>
        <dbReference type="ARBA" id="ARBA00022729"/>
    </source>
</evidence>
<evidence type="ECO:0000256" key="9">
    <source>
        <dbReference type="ARBA" id="ARBA00023237"/>
    </source>
</evidence>
<dbReference type="SUPFAM" id="SSF56935">
    <property type="entry name" value="Porins"/>
    <property type="match status" value="1"/>
</dbReference>
<keyword evidence="4 10" id="KW-0812">Transmembrane</keyword>
<evidence type="ECO:0000256" key="2">
    <source>
        <dbReference type="ARBA" id="ARBA00022448"/>
    </source>
</evidence>
<dbReference type="PANTHER" id="PTHR30069">
    <property type="entry name" value="TONB-DEPENDENT OUTER MEMBRANE RECEPTOR"/>
    <property type="match status" value="1"/>
</dbReference>
<dbReference type="PROSITE" id="PS52016">
    <property type="entry name" value="TONB_DEPENDENT_REC_3"/>
    <property type="match status" value="1"/>
</dbReference>
<dbReference type="GO" id="GO:0015344">
    <property type="term" value="F:siderophore uptake transmembrane transporter activity"/>
    <property type="evidence" value="ECO:0007669"/>
    <property type="project" value="TreeGrafter"/>
</dbReference>
<dbReference type="PANTHER" id="PTHR30069:SF29">
    <property type="entry name" value="HEMOGLOBIN AND HEMOGLOBIN-HAPTOGLOBIN-BINDING PROTEIN 1-RELATED"/>
    <property type="match status" value="1"/>
</dbReference>
<accession>A0A4R4KKP5</accession>
<reference evidence="14 15" key="1">
    <citation type="submission" date="2019-02" db="EMBL/GenBank/DDBJ databases">
        <title>Arundinibacter roseus gen. nov., sp. nov., a new member of the family Cytophagaceae.</title>
        <authorList>
            <person name="Szuroczki S."/>
            <person name="Khayer B."/>
            <person name="Sproer C."/>
            <person name="Toumi M."/>
            <person name="Szabo A."/>
            <person name="Felfoldi T."/>
            <person name="Schumann P."/>
            <person name="Toth E."/>
        </authorList>
    </citation>
    <scope>NUCLEOTIDE SEQUENCE [LARGE SCALE GENOMIC DNA]</scope>
    <source>
        <strain evidence="14 15">DMA-k-7a</strain>
    </source>
</reference>
<comment type="subcellular location">
    <subcellularLocation>
        <location evidence="1 10">Cell outer membrane</location>
        <topology evidence="1 10">Multi-pass membrane protein</topology>
    </subcellularLocation>
</comment>
<dbReference type="Gene3D" id="2.170.130.10">
    <property type="entry name" value="TonB-dependent receptor, plug domain"/>
    <property type="match status" value="1"/>
</dbReference>
<organism evidence="14 15">
    <name type="scientific">Arundinibacter roseus</name>
    <dbReference type="NCBI Taxonomy" id="2070510"/>
    <lineage>
        <taxon>Bacteria</taxon>
        <taxon>Pseudomonadati</taxon>
        <taxon>Bacteroidota</taxon>
        <taxon>Cytophagia</taxon>
        <taxon>Cytophagales</taxon>
        <taxon>Spirosomataceae</taxon>
        <taxon>Arundinibacter</taxon>
    </lineage>
</organism>
<keyword evidence="7 10" id="KW-0472">Membrane</keyword>
<dbReference type="InterPro" id="IPR039426">
    <property type="entry name" value="TonB-dep_rcpt-like"/>
</dbReference>
<evidence type="ECO:0000256" key="1">
    <source>
        <dbReference type="ARBA" id="ARBA00004571"/>
    </source>
</evidence>
<gene>
    <name evidence="14" type="ORF">EZE20_05445</name>
</gene>
<protein>
    <submittedName>
        <fullName evidence="14">TonB-dependent receptor</fullName>
    </submittedName>
</protein>
<keyword evidence="6 11" id="KW-0798">TonB box</keyword>
<evidence type="ECO:0000256" key="11">
    <source>
        <dbReference type="RuleBase" id="RU003357"/>
    </source>
</evidence>
<comment type="similarity">
    <text evidence="10 11">Belongs to the TonB-dependent receptor family.</text>
</comment>
<dbReference type="InterPro" id="IPR037066">
    <property type="entry name" value="Plug_dom_sf"/>
</dbReference>
<evidence type="ECO:0000256" key="6">
    <source>
        <dbReference type="ARBA" id="ARBA00023077"/>
    </source>
</evidence>
<dbReference type="Proteomes" id="UP000295706">
    <property type="component" value="Unassembled WGS sequence"/>
</dbReference>
<evidence type="ECO:0000256" key="10">
    <source>
        <dbReference type="PROSITE-ProRule" id="PRU01360"/>
    </source>
</evidence>
<keyword evidence="8 14" id="KW-0675">Receptor</keyword>
<evidence type="ECO:0000259" key="12">
    <source>
        <dbReference type="Pfam" id="PF00593"/>
    </source>
</evidence>
<evidence type="ECO:0000313" key="15">
    <source>
        <dbReference type="Proteomes" id="UP000295706"/>
    </source>
</evidence>
<keyword evidence="2 10" id="KW-0813">Transport</keyword>
<keyword evidence="3 10" id="KW-1134">Transmembrane beta strand</keyword>
<evidence type="ECO:0000256" key="3">
    <source>
        <dbReference type="ARBA" id="ARBA00022452"/>
    </source>
</evidence>
<comment type="caution">
    <text evidence="14">The sequence shown here is derived from an EMBL/GenBank/DDBJ whole genome shotgun (WGS) entry which is preliminary data.</text>
</comment>
<dbReference type="Pfam" id="PF00593">
    <property type="entry name" value="TonB_dep_Rec_b-barrel"/>
    <property type="match status" value="1"/>
</dbReference>
<dbReference type="InterPro" id="IPR036942">
    <property type="entry name" value="Beta-barrel_TonB_sf"/>
</dbReference>
<evidence type="ECO:0000259" key="13">
    <source>
        <dbReference type="Pfam" id="PF07715"/>
    </source>
</evidence>
<dbReference type="GO" id="GO:0009279">
    <property type="term" value="C:cell outer membrane"/>
    <property type="evidence" value="ECO:0007669"/>
    <property type="project" value="UniProtKB-SubCell"/>
</dbReference>
<dbReference type="AlphaFoldDB" id="A0A4R4KKP5"/>
<evidence type="ECO:0000256" key="7">
    <source>
        <dbReference type="ARBA" id="ARBA00023136"/>
    </source>
</evidence>
<dbReference type="GO" id="GO:0044718">
    <property type="term" value="P:siderophore transmembrane transport"/>
    <property type="evidence" value="ECO:0007669"/>
    <property type="project" value="TreeGrafter"/>
</dbReference>
<evidence type="ECO:0000256" key="8">
    <source>
        <dbReference type="ARBA" id="ARBA00023170"/>
    </source>
</evidence>
<feature type="domain" description="TonB-dependent receptor-like beta-barrel" evidence="12">
    <location>
        <begin position="279"/>
        <end position="703"/>
    </location>
</feature>
<dbReference type="Gene3D" id="2.40.170.20">
    <property type="entry name" value="TonB-dependent receptor, beta-barrel domain"/>
    <property type="match status" value="1"/>
</dbReference>
<proteinExistence type="inferred from homology"/>
<name>A0A4R4KKP5_9BACT</name>
<feature type="domain" description="TonB-dependent receptor plug" evidence="13">
    <location>
        <begin position="45"/>
        <end position="149"/>
    </location>
</feature>
<dbReference type="InterPro" id="IPR012910">
    <property type="entry name" value="Plug_dom"/>
</dbReference>
<keyword evidence="15" id="KW-1185">Reference proteome</keyword>
<dbReference type="InterPro" id="IPR000531">
    <property type="entry name" value="Beta-barrel_TonB"/>
</dbReference>
<evidence type="ECO:0000256" key="4">
    <source>
        <dbReference type="ARBA" id="ARBA00022692"/>
    </source>
</evidence>
<sequence length="730" mass="82054">MFNSIFLLFLGSCTNVEAQVSRNDTLQLDEVVVSASRFGEIKRLLPFQIEQIMSQEISFRNAQTSADVLAQSGQIFVQKSQAGGGSPILRGLEANRILLVVDGVRMNNAIFRGGHLQNVLRIDQQMIEQVEVVFGPNSVVYGSDALGGVIHFRSKMPTLSLTNKPLLQTSAMARYSSAANEKTTNVTFNYGRQKWGSLTSVSFSDFGDVRQGENRRKEYPDFGKRYFYTVQQQGQDVMRPNPDPNRQIGTAYAQLDLFQKVLFRPTAKSTHVLNLHYSTTTNVPRYDRLTVVSNGLPRFAEWYYGPEKRLMASYQSFYFGSKYYDELQVTAAFQRIEESRNSRTFGRDLLKSQVESVLAYSLNMDAQKKSGRNTFRYGLEWVYNSVHSEATNTDRSSGSQTAADTRYPDGGSSMNWLALYGTNHLQLAEKWFLQGGLRLNQVNLRAAFVSREFFPFPFDHAAQASTALTGNLGVVLIPGVKSKVSLLGSTGFRAPNVDDLGKVFDSQPGLVIVPNPMLKPEYAYNLEVSVEKWLANMLKFNGTVFHSWLQNALVTSPFQLNGKDSLLYNGQMSRIIANQNELRAAVRGMSLELNLYPAKGWRVMATYNVTKGTIQQSDKNRSPLDHIPPQYGKGSVEWTYKKWRMEALSMFNGWKRIEEYRLNAEDNESGATPDGMPSWWTLNLRAACRLSPTLTIQFAAENLLDTNYRMFASGVSAPGRNVLIALRASI</sequence>